<keyword evidence="10" id="KW-1185">Reference proteome</keyword>
<dbReference type="AlphaFoldDB" id="A0A060DAW1"/>
<keyword evidence="4" id="KW-0732">Signal</keyword>
<evidence type="ECO:0000256" key="3">
    <source>
        <dbReference type="PROSITE-ProRule" id="PRU00339"/>
    </source>
</evidence>
<dbReference type="Proteomes" id="UP000027186">
    <property type="component" value="Chromosome"/>
</dbReference>
<evidence type="ECO:0000313" key="10">
    <source>
        <dbReference type="Proteomes" id="UP001628281"/>
    </source>
</evidence>
<proteinExistence type="predicted"/>
<evidence type="ECO:0000256" key="1">
    <source>
        <dbReference type="ARBA" id="ARBA00022737"/>
    </source>
</evidence>
<dbReference type="InterPro" id="IPR019734">
    <property type="entry name" value="TPR_rpt"/>
</dbReference>
<feature type="repeat" description="TPR" evidence="3">
    <location>
        <begin position="138"/>
        <end position="171"/>
    </location>
</feature>
<dbReference type="PANTHER" id="PTHR44858:SF1">
    <property type="entry name" value="UDP-N-ACETYLGLUCOSAMINE--PEPTIDE N-ACETYLGLUCOSAMINYLTRANSFERASE SPINDLY-RELATED"/>
    <property type="match status" value="1"/>
</dbReference>
<dbReference type="Pfam" id="PF13432">
    <property type="entry name" value="TPR_16"/>
    <property type="match status" value="1"/>
</dbReference>
<evidence type="ECO:0000313" key="9">
    <source>
        <dbReference type="Proteomes" id="UP000236268"/>
    </source>
</evidence>
<organism evidence="5 8">
    <name type="scientific">Azospirillum argentinense</name>
    <dbReference type="NCBI Taxonomy" id="2970906"/>
    <lineage>
        <taxon>Bacteria</taxon>
        <taxon>Pseudomonadati</taxon>
        <taxon>Pseudomonadota</taxon>
        <taxon>Alphaproteobacteria</taxon>
        <taxon>Rhodospirillales</taxon>
        <taxon>Azospirillaceae</taxon>
        <taxon>Azospirillum</taxon>
    </lineage>
</organism>
<dbReference type="EMBL" id="POWG01000012">
    <property type="protein sequence ID" value="PNQ98416.1"/>
    <property type="molecule type" value="Genomic_DNA"/>
</dbReference>
<dbReference type="KEGG" id="abq:ABAZ39_04290"/>
<dbReference type="Proteomes" id="UP000236268">
    <property type="component" value="Unassembled WGS sequence"/>
</dbReference>
<protein>
    <submittedName>
        <fullName evidence="6">Tetratricopeptide repeat protein</fullName>
    </submittedName>
</protein>
<feature type="repeat" description="TPR" evidence="3">
    <location>
        <begin position="104"/>
        <end position="137"/>
    </location>
</feature>
<evidence type="ECO:0000256" key="2">
    <source>
        <dbReference type="ARBA" id="ARBA00022803"/>
    </source>
</evidence>
<dbReference type="SUPFAM" id="SSF48452">
    <property type="entry name" value="TPR-like"/>
    <property type="match status" value="1"/>
</dbReference>
<dbReference type="Proteomes" id="UP001628281">
    <property type="component" value="Unassembled WGS sequence"/>
</dbReference>
<reference evidence="5 8" key="1">
    <citation type="journal article" date="2014" name="Genome Announc.">
        <title>Complete Genome Sequence of the Model Rhizosphere Strain Azospirillum brasilense Az39, Successfully Applied in Agriculture.</title>
        <authorList>
            <person name="Rivera D."/>
            <person name="Revale S."/>
            <person name="Molina R."/>
            <person name="Gualpa J."/>
            <person name="Puente M."/>
            <person name="Maroniche G."/>
            <person name="Paris G."/>
            <person name="Baker D."/>
            <person name="Clavijo B."/>
            <person name="McLay K."/>
            <person name="Spaepen S."/>
            <person name="Perticari A."/>
            <person name="Vazquez M."/>
            <person name="Wisniewski-Dye F."/>
            <person name="Watkins C."/>
            <person name="Martinez-Abarca F."/>
            <person name="Vanderleyden J."/>
            <person name="Cassan F."/>
        </authorList>
    </citation>
    <scope>NUCLEOTIDE SEQUENCE [LARGE SCALE GENOMIC DNA]</scope>
    <source>
        <strain evidence="5 8">Az39</strain>
    </source>
</reference>
<gene>
    <name evidence="5" type="ORF">ABAZ39_04290</name>
    <name evidence="6" type="ORF">ACJ41P_01085</name>
    <name evidence="7" type="ORF">C1S70_13175</name>
</gene>
<evidence type="ECO:0000313" key="6">
    <source>
        <dbReference type="EMBL" id="MFL7899701.1"/>
    </source>
</evidence>
<evidence type="ECO:0000313" key="5">
    <source>
        <dbReference type="EMBL" id="AIB11246.1"/>
    </source>
</evidence>
<keyword evidence="2 3" id="KW-0802">TPR repeat</keyword>
<accession>A0A2K1G0U8</accession>
<evidence type="ECO:0000256" key="4">
    <source>
        <dbReference type="SAM" id="SignalP"/>
    </source>
</evidence>
<dbReference type="RefSeq" id="WP_038526997.1">
    <property type="nucleotide sequence ID" value="NZ_CP007793.1"/>
</dbReference>
<accession>A0A060DAW1</accession>
<dbReference type="InterPro" id="IPR011990">
    <property type="entry name" value="TPR-like_helical_dom_sf"/>
</dbReference>
<dbReference type="Gene3D" id="1.25.40.10">
    <property type="entry name" value="Tetratricopeptide repeat domain"/>
    <property type="match status" value="1"/>
</dbReference>
<dbReference type="EMBL" id="CP007793">
    <property type="protein sequence ID" value="AIB11246.1"/>
    <property type="molecule type" value="Genomic_DNA"/>
</dbReference>
<dbReference type="EMBL" id="JBJLSN010000001">
    <property type="protein sequence ID" value="MFL7899701.1"/>
    <property type="molecule type" value="Genomic_DNA"/>
</dbReference>
<feature type="signal peptide" evidence="4">
    <location>
        <begin position="1"/>
        <end position="26"/>
    </location>
</feature>
<dbReference type="PROSITE" id="PS50005">
    <property type="entry name" value="TPR"/>
    <property type="match status" value="2"/>
</dbReference>
<dbReference type="OrthoDB" id="9815010at2"/>
<sequence length="190" mass="20633">MTQRIFLPVAFLAFLLLGASSPGSRAWAGQEDTRLGGLFQDLQTAGDAVAAEAVEDRIWDVWLEHPNDDLIVLMHHGVQSLNADRYGEALAAFDQVVAADPTYAEGWNKRANAEYMLGDYDAAVRDIRRVLALEPRHFGALAGLGLVYLAIDQPAGALRAFDAALAINPHLDRVRQQAATIRLRTAGSAL</sequence>
<keyword evidence="1" id="KW-0677">Repeat</keyword>
<evidence type="ECO:0000313" key="7">
    <source>
        <dbReference type="EMBL" id="PNQ98416.1"/>
    </source>
</evidence>
<dbReference type="SMART" id="SM00028">
    <property type="entry name" value="TPR"/>
    <property type="match status" value="3"/>
</dbReference>
<reference evidence="7 9" key="2">
    <citation type="submission" date="2018-01" db="EMBL/GenBank/DDBJ databases">
        <title>Whole genome sequence of Azospirillum brasilense REC3 isolated from strawberry roots.</title>
        <authorList>
            <person name="Fontana C.A."/>
            <person name="Salazar S.M."/>
            <person name="Bassi D."/>
            <person name="Puglisi E."/>
            <person name="Lovaisa N.C."/>
            <person name="Toffoli L.M."/>
            <person name="Pedraza R."/>
            <person name="Cocconcelli P.S."/>
        </authorList>
    </citation>
    <scope>NUCLEOTIDE SEQUENCE [LARGE SCALE GENOMIC DNA]</scope>
    <source>
        <strain evidence="7 9">REC3</strain>
    </source>
</reference>
<feature type="chain" id="PRO_5001582570" evidence="4">
    <location>
        <begin position="27"/>
        <end position="190"/>
    </location>
</feature>
<name>A0A060DAW1_9PROT</name>
<dbReference type="InterPro" id="IPR050498">
    <property type="entry name" value="Ycf3"/>
</dbReference>
<evidence type="ECO:0000313" key="8">
    <source>
        <dbReference type="Proteomes" id="UP000027186"/>
    </source>
</evidence>
<dbReference type="PANTHER" id="PTHR44858">
    <property type="entry name" value="TETRATRICOPEPTIDE REPEAT PROTEIN 6"/>
    <property type="match status" value="1"/>
</dbReference>
<reference evidence="6 10" key="3">
    <citation type="submission" date="2024-11" db="EMBL/GenBank/DDBJ databases">
        <title>Draft genome sequences of two bacteria associated to sugarcane roots in Colombia.</title>
        <authorList>
            <person name="Pardo-Diaz S."/>
            <person name="Masmela-Mendoza J."/>
            <person name="Delgadillo-Duran P."/>
            <person name="Bautista E.J."/>
            <person name="Rojas-Tapias D.F."/>
        </authorList>
    </citation>
    <scope>NUCLEOTIDE SEQUENCE [LARGE SCALE GENOMIC DNA]</scope>
    <source>
        <strain evidence="6 10">Ap18</strain>
    </source>
</reference>